<feature type="signal peptide" evidence="7">
    <location>
        <begin position="1"/>
        <end position="22"/>
    </location>
</feature>
<dbReference type="InterPro" id="IPR006045">
    <property type="entry name" value="Cupin_1"/>
</dbReference>
<evidence type="ECO:0000256" key="4">
    <source>
        <dbReference type="ARBA" id="ARBA00023129"/>
    </source>
</evidence>
<dbReference type="FunFam" id="2.60.120.10:FF:000124">
    <property type="entry name" value="Glycinin G5"/>
    <property type="match status" value="1"/>
</dbReference>
<proteinExistence type="inferred from homology"/>
<dbReference type="Pfam" id="PF00190">
    <property type="entry name" value="Cupin_1"/>
    <property type="match status" value="2"/>
</dbReference>
<evidence type="ECO:0000313" key="9">
    <source>
        <dbReference type="EMBL" id="KAH8515324.1"/>
    </source>
</evidence>
<feature type="region of interest" description="Disordered" evidence="6">
    <location>
        <begin position="197"/>
        <end position="222"/>
    </location>
</feature>
<dbReference type="CDD" id="cd02243">
    <property type="entry name" value="cupin_11S_legumin_C"/>
    <property type="match status" value="1"/>
</dbReference>
<dbReference type="PANTHER" id="PTHR31189">
    <property type="entry name" value="OS03G0336100 PROTEIN-RELATED"/>
    <property type="match status" value="1"/>
</dbReference>
<evidence type="ECO:0000256" key="7">
    <source>
        <dbReference type="SAM" id="SignalP"/>
    </source>
</evidence>
<keyword evidence="2 7" id="KW-0732">Signal</keyword>
<feature type="domain" description="Cupin type-1" evidence="8">
    <location>
        <begin position="42"/>
        <end position="250"/>
    </location>
</feature>
<name>A0A8T2ZCI6_POPDE</name>
<feature type="compositionally biased region" description="Basic and acidic residues" evidence="6">
    <location>
        <begin position="197"/>
        <end position="210"/>
    </location>
</feature>
<keyword evidence="4" id="KW-0708">Seed storage protein</keyword>
<dbReference type="Gene3D" id="2.60.120.10">
    <property type="entry name" value="Jelly Rolls"/>
    <property type="match status" value="2"/>
</dbReference>
<keyword evidence="5" id="KW-1015">Disulfide bond</keyword>
<evidence type="ECO:0000313" key="10">
    <source>
        <dbReference type="Proteomes" id="UP000807159"/>
    </source>
</evidence>
<dbReference type="SMART" id="SM00835">
    <property type="entry name" value="Cupin_1"/>
    <property type="match status" value="2"/>
</dbReference>
<protein>
    <recommendedName>
        <fullName evidence="8">Cupin type-1 domain-containing protein</fullName>
    </recommendedName>
</protein>
<evidence type="ECO:0000256" key="2">
    <source>
        <dbReference type="ARBA" id="ARBA00022729"/>
    </source>
</evidence>
<dbReference type="InterPro" id="IPR011051">
    <property type="entry name" value="RmlC_Cupin_sf"/>
</dbReference>
<dbReference type="Proteomes" id="UP000807159">
    <property type="component" value="Chromosome 2"/>
</dbReference>
<dbReference type="AlphaFoldDB" id="A0A8T2ZCI6"/>
<accession>A0A8T2ZCI6</accession>
<dbReference type="SUPFAM" id="SSF51182">
    <property type="entry name" value="RmlC-like cupins"/>
    <property type="match status" value="1"/>
</dbReference>
<dbReference type="CDD" id="cd02242">
    <property type="entry name" value="cupin_11S_legumin_N"/>
    <property type="match status" value="1"/>
</dbReference>
<dbReference type="GO" id="GO:0045735">
    <property type="term" value="F:nutrient reservoir activity"/>
    <property type="evidence" value="ECO:0007669"/>
    <property type="project" value="UniProtKB-KW"/>
</dbReference>
<dbReference type="FunFam" id="2.60.120.10:FF:000073">
    <property type="entry name" value="Glycinin G1"/>
    <property type="match status" value="1"/>
</dbReference>
<dbReference type="InterPro" id="IPR006044">
    <property type="entry name" value="11S_seedstore_pln"/>
</dbReference>
<gene>
    <name evidence="9" type="ORF">H0E87_003969</name>
</gene>
<evidence type="ECO:0000256" key="3">
    <source>
        <dbReference type="ARBA" id="ARBA00022761"/>
    </source>
</evidence>
<dbReference type="GO" id="GO:0048316">
    <property type="term" value="P:seed development"/>
    <property type="evidence" value="ECO:0007669"/>
    <property type="project" value="UniProtKB-ARBA"/>
</dbReference>
<comment type="similarity">
    <text evidence="1">Belongs to the 11S seed storage protein (globulins) family.</text>
</comment>
<evidence type="ECO:0000259" key="8">
    <source>
        <dbReference type="SMART" id="SM00835"/>
    </source>
</evidence>
<evidence type="ECO:0000256" key="1">
    <source>
        <dbReference type="ARBA" id="ARBA00007178"/>
    </source>
</evidence>
<feature type="chain" id="PRO_5035900873" description="Cupin type-1 domain-containing protein" evidence="7">
    <location>
        <begin position="23"/>
        <end position="480"/>
    </location>
</feature>
<sequence>MDKTYFLLSLSIFLVFFHGSLGRRTDRPCQQQQHGQCQLDRLNALRPDDRIKCEAGVIESWDPNHDQFQCAGVAVVRRTIEPNGLLLPSYTNAPQLVYIVQGKVLTGTLMPGCPETFQESQESRGQGSRRFQDQHQKVRQFREGDVIALPAGVAHWFFNEGNEPVVAVSVIDVANSVNQLDVLSPRNFYLAGNPEDEFRQVQDQPRRHGEQQTGRESYRGHGQQQCNNVFCGMDTRFLAEAFNINEQVARRLQGESDRRGNIVRVKGGLQIVRPPSLRQEEQIQQQRPGEHFNALEETMCTMRIGENIGDPSRADVFTPEAGRISTVNSHNLPILRYIHLSAERGVLYNEAMMVPHWNLNAHSIIYAIRGQARIQVVDHSGRTVFDGEMREGQVLTVPQNFAVVKRAEQNSFEWVSFKTNGNAMISPLAGRTSTIRAMPAEVLANAFRISVEEARRIKFERQETTLVGLRSSRSGSWAET</sequence>
<evidence type="ECO:0000256" key="6">
    <source>
        <dbReference type="SAM" id="MobiDB-lite"/>
    </source>
</evidence>
<keyword evidence="3" id="KW-0758">Storage protein</keyword>
<evidence type="ECO:0000256" key="5">
    <source>
        <dbReference type="ARBA" id="ARBA00023157"/>
    </source>
</evidence>
<dbReference type="PANTHER" id="PTHR31189:SF35">
    <property type="entry name" value="12S SEED STORAGE PROTEIN CRB"/>
    <property type="match status" value="1"/>
</dbReference>
<reference evidence="9" key="1">
    <citation type="journal article" date="2021" name="J. Hered.">
        <title>Genome Assembly of Salicaceae Populus deltoides (Eastern Cottonwood) I-69 Based on Nanopore Sequencing and Hi-C Technologies.</title>
        <authorList>
            <person name="Bai S."/>
            <person name="Wu H."/>
            <person name="Zhang J."/>
            <person name="Pan Z."/>
            <person name="Zhao W."/>
            <person name="Li Z."/>
            <person name="Tong C."/>
        </authorList>
    </citation>
    <scope>NUCLEOTIDE SEQUENCE</scope>
    <source>
        <tissue evidence="9">Leaf</tissue>
    </source>
</reference>
<feature type="domain" description="Cupin type-1" evidence="8">
    <location>
        <begin position="306"/>
        <end position="455"/>
    </location>
</feature>
<dbReference type="PRINTS" id="PR00439">
    <property type="entry name" value="11SGLOBULIN"/>
</dbReference>
<comment type="caution">
    <text evidence="9">The sequence shown here is derived from an EMBL/GenBank/DDBJ whole genome shotgun (WGS) entry which is preliminary data.</text>
</comment>
<dbReference type="InterPro" id="IPR014710">
    <property type="entry name" value="RmlC-like_jellyroll"/>
</dbReference>
<dbReference type="EMBL" id="JACEGQ020000002">
    <property type="protein sequence ID" value="KAH8515324.1"/>
    <property type="molecule type" value="Genomic_DNA"/>
</dbReference>
<dbReference type="InterPro" id="IPR050253">
    <property type="entry name" value="Seed_Storage-Functional"/>
</dbReference>
<keyword evidence="10" id="KW-1185">Reference proteome</keyword>
<organism evidence="9 10">
    <name type="scientific">Populus deltoides</name>
    <name type="common">Eastern poplar</name>
    <name type="synonym">Eastern cottonwood</name>
    <dbReference type="NCBI Taxonomy" id="3696"/>
    <lineage>
        <taxon>Eukaryota</taxon>
        <taxon>Viridiplantae</taxon>
        <taxon>Streptophyta</taxon>
        <taxon>Embryophyta</taxon>
        <taxon>Tracheophyta</taxon>
        <taxon>Spermatophyta</taxon>
        <taxon>Magnoliopsida</taxon>
        <taxon>eudicotyledons</taxon>
        <taxon>Gunneridae</taxon>
        <taxon>Pentapetalae</taxon>
        <taxon>rosids</taxon>
        <taxon>fabids</taxon>
        <taxon>Malpighiales</taxon>
        <taxon>Salicaceae</taxon>
        <taxon>Saliceae</taxon>
        <taxon>Populus</taxon>
    </lineage>
</organism>